<protein>
    <submittedName>
        <fullName evidence="2">Uncharacterized protein</fullName>
    </submittedName>
</protein>
<reference evidence="2 3" key="1">
    <citation type="submission" date="2020-06" db="EMBL/GenBank/DDBJ databases">
        <title>Genome sequence of Paramixta manurensis strain PD-1.</title>
        <authorList>
            <person name="Lee C.W."/>
            <person name="Kim J."/>
        </authorList>
    </citation>
    <scope>NUCLEOTIDE SEQUENCE [LARGE SCALE GENOMIC DNA]</scope>
    <source>
        <strain evidence="2 3">PD-1</strain>
    </source>
</reference>
<gene>
    <name evidence="2" type="ORF">PMPD1_1599</name>
</gene>
<dbReference type="AlphaFoldDB" id="A0A6M8UFP8"/>
<organism evidence="2 3">
    <name type="scientific">Paramixta manurensis</name>
    <dbReference type="NCBI Taxonomy" id="2740817"/>
    <lineage>
        <taxon>Bacteria</taxon>
        <taxon>Pseudomonadati</taxon>
        <taxon>Pseudomonadota</taxon>
        <taxon>Gammaproteobacteria</taxon>
        <taxon>Enterobacterales</taxon>
        <taxon>Erwiniaceae</taxon>
        <taxon>Paramixta</taxon>
    </lineage>
</organism>
<proteinExistence type="predicted"/>
<evidence type="ECO:0000256" key="1">
    <source>
        <dbReference type="SAM" id="Phobius"/>
    </source>
</evidence>
<feature type="transmembrane region" description="Helical" evidence="1">
    <location>
        <begin position="7"/>
        <end position="30"/>
    </location>
</feature>
<dbReference type="Proteomes" id="UP000505325">
    <property type="component" value="Chromosome"/>
</dbReference>
<accession>A0A6M8UFP8</accession>
<dbReference type="RefSeq" id="WP_173633563.1">
    <property type="nucleotide sequence ID" value="NZ_CP054212.1"/>
</dbReference>
<name>A0A6M8UFP8_9GAMM</name>
<keyword evidence="3" id="KW-1185">Reference proteome</keyword>
<keyword evidence="1" id="KW-0472">Membrane</keyword>
<evidence type="ECO:0000313" key="2">
    <source>
        <dbReference type="EMBL" id="QKJ86550.1"/>
    </source>
</evidence>
<keyword evidence="1" id="KW-1133">Transmembrane helix</keyword>
<dbReference type="EMBL" id="CP054212">
    <property type="protein sequence ID" value="QKJ86550.1"/>
    <property type="molecule type" value="Genomic_DNA"/>
</dbReference>
<evidence type="ECO:0000313" key="3">
    <source>
        <dbReference type="Proteomes" id="UP000505325"/>
    </source>
</evidence>
<dbReference type="KEGG" id="pmak:PMPD1_1599"/>
<sequence>MMKIIKFIFLSLFFDVIPVWIVIILSALYVEFIPEHWGKLTLLTIAVVVWKGDCFDPIKK</sequence>
<keyword evidence="1" id="KW-0812">Transmembrane</keyword>